<dbReference type="KEGG" id="kcm:ABWK59_26360"/>
<evidence type="ECO:0008006" key="3">
    <source>
        <dbReference type="Google" id="ProtNLM"/>
    </source>
</evidence>
<reference evidence="2" key="1">
    <citation type="submission" date="2024-06" db="EMBL/GenBank/DDBJ databases">
        <title>The genome sequences of Kitasatospora sp. strain HUAS MG31.</title>
        <authorList>
            <person name="Mo P."/>
        </authorList>
    </citation>
    <scope>NUCLEOTIDE SEQUENCE</scope>
    <source>
        <strain evidence="2">HUAS MG31</strain>
    </source>
</reference>
<accession>A0AAU8K4J5</accession>
<name>A0AAU8K4J5_9ACTN</name>
<feature type="compositionally biased region" description="Low complexity" evidence="1">
    <location>
        <begin position="106"/>
        <end position="134"/>
    </location>
</feature>
<feature type="region of interest" description="Disordered" evidence="1">
    <location>
        <begin position="490"/>
        <end position="511"/>
    </location>
</feature>
<dbReference type="RefSeq" id="WP_354643107.1">
    <property type="nucleotide sequence ID" value="NZ_CP159872.1"/>
</dbReference>
<evidence type="ECO:0000256" key="1">
    <source>
        <dbReference type="SAM" id="MobiDB-lite"/>
    </source>
</evidence>
<feature type="region of interest" description="Disordered" evidence="1">
    <location>
        <begin position="94"/>
        <end position="134"/>
    </location>
</feature>
<dbReference type="EMBL" id="CP159872">
    <property type="protein sequence ID" value="XCM82179.1"/>
    <property type="molecule type" value="Genomic_DNA"/>
</dbReference>
<protein>
    <recommendedName>
        <fullName evidence="3">SWIM zinc finger protein</fullName>
    </recommendedName>
</protein>
<evidence type="ECO:0000313" key="2">
    <source>
        <dbReference type="EMBL" id="XCM82179.1"/>
    </source>
</evidence>
<organism evidence="2">
    <name type="scientific">Kitasatospora camelliae</name>
    <dbReference type="NCBI Taxonomy" id="3156397"/>
    <lineage>
        <taxon>Bacteria</taxon>
        <taxon>Bacillati</taxon>
        <taxon>Actinomycetota</taxon>
        <taxon>Actinomycetes</taxon>
        <taxon>Kitasatosporales</taxon>
        <taxon>Streptomycetaceae</taxon>
        <taxon>Kitasatospora</taxon>
    </lineage>
</organism>
<gene>
    <name evidence="2" type="ORF">ABWK59_26360</name>
</gene>
<proteinExistence type="predicted"/>
<dbReference type="AlphaFoldDB" id="A0AAU8K4J5"/>
<sequence length="621" mass="63372">MTQYQSPAVEPSVVAELVAGLSARLQKRLDGAVAKLAAHPPVQDGESWRIAVDEEVTVTLRAPAGVVRTAGDVHCTCLLAPACLHRAAAASAAPLAEQTDGPAAGSDPQPDSQPDPQAAAVPPGEADPLPDPLADPLTEAEAVAVERLRRSAAEALAAGVSGAGAVVQAELLRSAHQARLLGLHRAAAAAVAVVTRLRAARSAEPDHRLADLLAAHRELLATTTALLAAPSAALRGTARQAYRHAGGLRLYGLFAEPVLTATHAGVLTWLVDAEGRLSTVAEITPHADPAAAAPQAVQAADRAVRLGDTSLTHRRLGREGLLVQGATRSESGRLGAGAGVKAVRAAGAGWFEPPLAALWEQPPSVQVERALAAGRLPYEARPAGSDLLFLDVTLLGPASPGGQYLAADCAGLTVRLLAAHDHPGLAHRDNLAMLASAPGLRLRVVGRLERAAVPRVRLLAAGAVPGADRTVTLVPDRHGRLNLGLERLQSADLPAPGGDRPVVEGPGPVAEPPVHLLTRRVEQVVTGGRRALALPAPPRSGPGAGARAAAGEAEQLRAAGLATAAGLGAGLRSAAAEGSRDVFGRLRTDDHLGFALAWLAAAGYGEELATALCAAGWRTGD</sequence>